<sequence>MNRRTLLKALGLPVIAATGALGWVTAARSKNRYYDGPVSDHFDGVRFFTPGQPQDKGLLELARWRLGGGRKDWPESFPSPFRDKPPAEVPGVRSALIGHASFLIQVAGLNILTDPVFSERASPVSFAGPTRVNPPGIAFDDLPPIHVVLITHNHYDHLDTETLGRLWQRFRPKFVAPLGNDAVIRAEHPEIPVETRDWGGSVDLGRGVTAHLEPAYHWSARGINDRRMALWCAYVLTTPAGTIYHIGDTGFGDGKIFHAVRERFGKPRLAHLPIGAYEPRWFMKPQHMNPKDAVKVLTIIEAEQALGHHWGTFRLTDEGVEEPLQELAAALQTAEIPGERFRALRPGEVWEAPHSFG</sequence>
<name>A0ABV6YC29_9HYPH</name>
<reference evidence="2 3" key="1">
    <citation type="submission" date="2024-09" db="EMBL/GenBank/DDBJ databases">
        <title>Nodulacao em especies de Leguminosae Basais da Amazonia e Caracterizacao dos Rizobios e Bacterias Associadas aos Nodulos.</title>
        <authorList>
            <person name="Jambeiro I.C.A."/>
            <person name="Lopes I.S."/>
            <person name="Aguiar E.R.G.R."/>
            <person name="Santos A.F.J."/>
            <person name="Dos Santos J.M.F."/>
            <person name="Gross E."/>
        </authorList>
    </citation>
    <scope>NUCLEOTIDE SEQUENCE [LARGE SCALE GENOMIC DNA]</scope>
    <source>
        <strain evidence="2 3">BRUESC1165</strain>
    </source>
</reference>
<evidence type="ECO:0000313" key="3">
    <source>
        <dbReference type="Proteomes" id="UP001593940"/>
    </source>
</evidence>
<proteinExistence type="predicted"/>
<organism evidence="2 3">
    <name type="scientific">Microvirga arabica</name>
    <dbReference type="NCBI Taxonomy" id="1128671"/>
    <lineage>
        <taxon>Bacteria</taxon>
        <taxon>Pseudomonadati</taxon>
        <taxon>Pseudomonadota</taxon>
        <taxon>Alphaproteobacteria</taxon>
        <taxon>Hyphomicrobiales</taxon>
        <taxon>Methylobacteriaceae</taxon>
        <taxon>Microvirga</taxon>
    </lineage>
</organism>
<dbReference type="InterPro" id="IPR001279">
    <property type="entry name" value="Metallo-B-lactamas"/>
</dbReference>
<dbReference type="SUPFAM" id="SSF56281">
    <property type="entry name" value="Metallo-hydrolase/oxidoreductase"/>
    <property type="match status" value="1"/>
</dbReference>
<dbReference type="EMBL" id="JBHOMY010000079">
    <property type="protein sequence ID" value="MFC1458809.1"/>
    <property type="molecule type" value="Genomic_DNA"/>
</dbReference>
<dbReference type="PANTHER" id="PTHR15032:SF4">
    <property type="entry name" value="N-ACYL-PHOSPHATIDYLETHANOLAMINE-HYDROLYZING PHOSPHOLIPASE D"/>
    <property type="match status" value="1"/>
</dbReference>
<dbReference type="Pfam" id="PF12706">
    <property type="entry name" value="Lactamase_B_2"/>
    <property type="match status" value="1"/>
</dbReference>
<keyword evidence="3" id="KW-1185">Reference proteome</keyword>
<comment type="caution">
    <text evidence="2">The sequence shown here is derived from an EMBL/GenBank/DDBJ whole genome shotgun (WGS) entry which is preliminary data.</text>
</comment>
<dbReference type="Proteomes" id="UP001593940">
    <property type="component" value="Unassembled WGS sequence"/>
</dbReference>
<dbReference type="Gene3D" id="3.60.15.10">
    <property type="entry name" value="Ribonuclease Z/Hydroxyacylglutathione hydrolase-like"/>
    <property type="match status" value="1"/>
</dbReference>
<dbReference type="InterPro" id="IPR036866">
    <property type="entry name" value="RibonucZ/Hydroxyglut_hydro"/>
</dbReference>
<dbReference type="PANTHER" id="PTHR15032">
    <property type="entry name" value="N-ACYL-PHOSPHATIDYLETHANOLAMINE-HYDROLYZING PHOSPHOLIPASE D"/>
    <property type="match status" value="1"/>
</dbReference>
<evidence type="ECO:0000313" key="2">
    <source>
        <dbReference type="EMBL" id="MFC1458809.1"/>
    </source>
</evidence>
<protein>
    <submittedName>
        <fullName evidence="2">MBL fold metallo-hydrolase</fullName>
    </submittedName>
</protein>
<accession>A0ABV6YC29</accession>
<feature type="domain" description="Metallo-beta-lactamase" evidence="1">
    <location>
        <begin position="110"/>
        <end position="310"/>
    </location>
</feature>
<evidence type="ECO:0000259" key="1">
    <source>
        <dbReference type="Pfam" id="PF12706"/>
    </source>
</evidence>
<gene>
    <name evidence="2" type="ORF">ACETIH_19335</name>
</gene>
<dbReference type="RefSeq" id="WP_377030653.1">
    <property type="nucleotide sequence ID" value="NZ_JBHOMY010000079.1"/>
</dbReference>